<dbReference type="Pfam" id="PF05235">
    <property type="entry name" value="CHAD"/>
    <property type="match status" value="1"/>
</dbReference>
<feature type="compositionally biased region" description="Basic residues" evidence="1">
    <location>
        <begin position="416"/>
        <end position="426"/>
    </location>
</feature>
<dbReference type="Pfam" id="PF01928">
    <property type="entry name" value="CYTH"/>
    <property type="match status" value="1"/>
</dbReference>
<evidence type="ECO:0000313" key="5">
    <source>
        <dbReference type="Proteomes" id="UP000185469"/>
    </source>
</evidence>
<dbReference type="SUPFAM" id="SSF55154">
    <property type="entry name" value="CYTH-like phosphatases"/>
    <property type="match status" value="1"/>
</dbReference>
<keyword evidence="5" id="KW-1185">Reference proteome</keyword>
<dbReference type="OrthoDB" id="9777271at2"/>
<accession>A0A1L7CZ51</accession>
<dbReference type="CDD" id="cd07374">
    <property type="entry name" value="CYTH-like_Pase"/>
    <property type="match status" value="1"/>
</dbReference>
<dbReference type="InterPro" id="IPR023577">
    <property type="entry name" value="CYTH_domain"/>
</dbReference>
<protein>
    <recommendedName>
        <fullName evidence="6">CHAD domain-containing protein</fullName>
    </recommendedName>
</protein>
<evidence type="ECO:0000259" key="2">
    <source>
        <dbReference type="PROSITE" id="PS51707"/>
    </source>
</evidence>
<evidence type="ECO:0008006" key="6">
    <source>
        <dbReference type="Google" id="ProtNLM"/>
    </source>
</evidence>
<dbReference type="PANTHER" id="PTHR39339:SF1">
    <property type="entry name" value="CHAD DOMAIN-CONTAINING PROTEIN"/>
    <property type="match status" value="1"/>
</dbReference>
<sequence>MNATRAIEVEAKFAAGDDLPDPGLEELIGVAGVAAVGEPETIGLSAVYHDTDRLTLTRARCTLRRRTGGADAGWHLKTPAEAGRVEYGAPLGEPDAPPPAEVLAPVRALVRGRELSPIAVVDNTRRVTRLRDAAGAVLGEFCDDRVRARSLLPRGTATSWREWEFELAEDLAGDPRGAELLAAARELLLAAGATEAESPSKLATALGDSVRNVPAPDAPARPPKGTAARAVVDALAGNRDVLLDMDPRVRRDEFDSVHRMRVATRELRSHLRTFRGILGGERYELVAAELKALGRVLGAARDAEVVAERLAADLDREEARDLDEGIRAHLVEDIRRDYARAHRRVVLALDSDRYLRLLDELDALIADPPVQDGADAAGPAGPAAPAGEAGADDAGDAAGTGAEPVPGDPGTGAAKKAGKARKKAKRRERERTRATLLRHLEAAYAELIADHEAVAEAPDPAERDRRLHEVRKAAKKLRYSADAAKAAGVRTRGLRRACRELQTSLGEHQDAVTARAVLRRHARRARRLGRDTFGYGVLHQMEYAAGRAALADYDERIREIRRRHRRMIRGD</sequence>
<feature type="domain" description="CYTH" evidence="2">
    <location>
        <begin position="6"/>
        <end position="209"/>
    </location>
</feature>
<dbReference type="PROSITE" id="PS51708">
    <property type="entry name" value="CHAD"/>
    <property type="match status" value="1"/>
</dbReference>
<proteinExistence type="predicted"/>
<evidence type="ECO:0000259" key="3">
    <source>
        <dbReference type="PROSITE" id="PS51708"/>
    </source>
</evidence>
<evidence type="ECO:0000313" key="4">
    <source>
        <dbReference type="EMBL" id="APT91021.1"/>
    </source>
</evidence>
<evidence type="ECO:0000256" key="1">
    <source>
        <dbReference type="SAM" id="MobiDB-lite"/>
    </source>
</evidence>
<dbReference type="RefSeq" id="WP_075692349.1">
    <property type="nucleotide sequence ID" value="NZ_CP009248.1"/>
</dbReference>
<feature type="region of interest" description="Disordered" evidence="1">
    <location>
        <begin position="370"/>
        <end position="434"/>
    </location>
</feature>
<feature type="domain" description="CHAD" evidence="3">
    <location>
        <begin position="224"/>
        <end position="562"/>
    </location>
</feature>
<gene>
    <name evidence="4" type="ORF">CSPHI_08205</name>
</gene>
<dbReference type="Proteomes" id="UP000185469">
    <property type="component" value="Chromosome"/>
</dbReference>
<dbReference type="InterPro" id="IPR007899">
    <property type="entry name" value="CHAD_dom"/>
</dbReference>
<dbReference type="KEGG" id="csph:CSPHI_08205"/>
<dbReference type="SMART" id="SM00880">
    <property type="entry name" value="CHAD"/>
    <property type="match status" value="1"/>
</dbReference>
<dbReference type="AlphaFoldDB" id="A0A1L7CZ51"/>
<dbReference type="EMBL" id="CP009248">
    <property type="protein sequence ID" value="APT91021.1"/>
    <property type="molecule type" value="Genomic_DNA"/>
</dbReference>
<dbReference type="STRING" id="1437874.CSPHI_08205"/>
<dbReference type="Gene3D" id="2.40.320.10">
    <property type="entry name" value="Hypothetical Protein Pfu-838710-001"/>
    <property type="match status" value="1"/>
</dbReference>
<dbReference type="SMART" id="SM01118">
    <property type="entry name" value="CYTH"/>
    <property type="match status" value="1"/>
</dbReference>
<dbReference type="InterPro" id="IPR033469">
    <property type="entry name" value="CYTH-like_dom_sf"/>
</dbReference>
<dbReference type="PANTHER" id="PTHR39339">
    <property type="entry name" value="SLR1444 PROTEIN"/>
    <property type="match status" value="1"/>
</dbReference>
<organism evidence="4 5">
    <name type="scientific">Corynebacterium sphenisci DSM 44792</name>
    <dbReference type="NCBI Taxonomy" id="1437874"/>
    <lineage>
        <taxon>Bacteria</taxon>
        <taxon>Bacillati</taxon>
        <taxon>Actinomycetota</taxon>
        <taxon>Actinomycetes</taxon>
        <taxon>Mycobacteriales</taxon>
        <taxon>Corynebacteriaceae</taxon>
        <taxon>Corynebacterium</taxon>
    </lineage>
</organism>
<name>A0A1L7CZ51_9CORY</name>
<feature type="compositionally biased region" description="Low complexity" evidence="1">
    <location>
        <begin position="370"/>
        <end position="389"/>
    </location>
</feature>
<dbReference type="Gene3D" id="1.40.20.10">
    <property type="entry name" value="CHAD domain"/>
    <property type="match status" value="1"/>
</dbReference>
<reference evidence="4 5" key="1">
    <citation type="submission" date="2014-08" db="EMBL/GenBank/DDBJ databases">
        <title>Complete genome sequence of Corynebacterium sphenisci CECT 5990(T) (=DSM 44792(T)), isolated from healthy wild penguins.</title>
        <authorList>
            <person name="Ruckert C."/>
            <person name="Albersmeier A."/>
            <person name="Winkler A."/>
            <person name="Kalinowski J."/>
        </authorList>
    </citation>
    <scope>NUCLEOTIDE SEQUENCE [LARGE SCALE GENOMIC DNA]</scope>
    <source>
        <strain evidence="4 5">DSM 44792</strain>
    </source>
</reference>
<dbReference type="InterPro" id="IPR038186">
    <property type="entry name" value="CHAD_dom_sf"/>
</dbReference>
<dbReference type="PROSITE" id="PS51707">
    <property type="entry name" value="CYTH"/>
    <property type="match status" value="1"/>
</dbReference>